<keyword evidence="12" id="KW-1185">Reference proteome</keyword>
<protein>
    <recommendedName>
        <fullName evidence="7 8">Acyl carrier protein</fullName>
        <shortName evidence="7">ACP</shortName>
    </recommendedName>
</protein>
<feature type="domain" description="Carrier" evidence="10">
    <location>
        <begin position="3"/>
        <end position="78"/>
    </location>
</feature>
<keyword evidence="1 7" id="KW-0596">Phosphopantetheine</keyword>
<dbReference type="HAMAP" id="MF_01217">
    <property type="entry name" value="Acyl_carrier"/>
    <property type="match status" value="1"/>
</dbReference>
<organism evidence="11 12">
    <name type="scientific">Thermoflavimicrobium daqui</name>
    <dbReference type="NCBI Taxonomy" id="2137476"/>
    <lineage>
        <taxon>Bacteria</taxon>
        <taxon>Bacillati</taxon>
        <taxon>Bacillota</taxon>
        <taxon>Bacilli</taxon>
        <taxon>Bacillales</taxon>
        <taxon>Thermoactinomycetaceae</taxon>
        <taxon>Thermoflavimicrobium</taxon>
    </lineage>
</organism>
<keyword evidence="7" id="KW-0963">Cytoplasm</keyword>
<evidence type="ECO:0000256" key="7">
    <source>
        <dbReference type="HAMAP-Rule" id="MF_01217"/>
    </source>
</evidence>
<dbReference type="UniPathway" id="UPA00094"/>
<dbReference type="GO" id="GO:0005829">
    <property type="term" value="C:cytosol"/>
    <property type="evidence" value="ECO:0007669"/>
    <property type="project" value="TreeGrafter"/>
</dbReference>
<dbReference type="PANTHER" id="PTHR20863:SF76">
    <property type="entry name" value="CARRIER DOMAIN-CONTAINING PROTEIN"/>
    <property type="match status" value="1"/>
</dbReference>
<dbReference type="Proteomes" id="UP000251213">
    <property type="component" value="Unassembled WGS sequence"/>
</dbReference>
<keyword evidence="2 7" id="KW-0444">Lipid biosynthesis</keyword>
<evidence type="ECO:0000256" key="2">
    <source>
        <dbReference type="ARBA" id="ARBA00022516"/>
    </source>
</evidence>
<feature type="modified residue" description="O-(pantetheine 4'-phosphoryl)serine" evidence="7">
    <location>
        <position position="38"/>
    </location>
</feature>
<comment type="similarity">
    <text evidence="7">Belongs to the acyl carrier protein (ACP) family.</text>
</comment>
<dbReference type="GO" id="GO:0009245">
    <property type="term" value="P:lipid A biosynthetic process"/>
    <property type="evidence" value="ECO:0007669"/>
    <property type="project" value="TreeGrafter"/>
</dbReference>
<dbReference type="PROSITE" id="PS50075">
    <property type="entry name" value="CARRIER"/>
    <property type="match status" value="1"/>
</dbReference>
<dbReference type="NCBIfam" id="NF002148">
    <property type="entry name" value="PRK00982.1-2"/>
    <property type="match status" value="1"/>
</dbReference>
<dbReference type="RefSeq" id="WP_113657833.1">
    <property type="nucleotide sequence ID" value="NZ_KZ845664.1"/>
</dbReference>
<keyword evidence="6 7" id="KW-0275">Fatty acid biosynthesis</keyword>
<comment type="caution">
    <text evidence="11">The sequence shown here is derived from an EMBL/GenBank/DDBJ whole genome shotgun (WGS) entry which is preliminary data.</text>
</comment>
<proteinExistence type="inferred from homology"/>
<dbReference type="OrthoDB" id="9804551at2"/>
<sequence length="78" mass="8613">MAETTFERVKGIIVEHLDVDKEAVTLDASVKDDLGADSLDVVDLILQFEDEFGVEIADEEAEKISTVGDIVNYIENNL</sequence>
<dbReference type="InterPro" id="IPR009081">
    <property type="entry name" value="PP-bd_ACP"/>
</dbReference>
<dbReference type="GO" id="GO:0000036">
    <property type="term" value="F:acyl carrier activity"/>
    <property type="evidence" value="ECO:0007669"/>
    <property type="project" value="UniProtKB-UniRule"/>
</dbReference>
<evidence type="ECO:0000256" key="5">
    <source>
        <dbReference type="ARBA" id="ARBA00023098"/>
    </source>
</evidence>
<dbReference type="Pfam" id="PF00550">
    <property type="entry name" value="PP-binding"/>
    <property type="match status" value="1"/>
</dbReference>
<comment type="PTM">
    <text evidence="9">4'-phosphopantetheine is transferred from CoA to a specific serine of apo-ACP by acpS.</text>
</comment>
<evidence type="ECO:0000256" key="1">
    <source>
        <dbReference type="ARBA" id="ARBA00022450"/>
    </source>
</evidence>
<dbReference type="AlphaFoldDB" id="A0A364K796"/>
<dbReference type="NCBIfam" id="NF002151">
    <property type="entry name" value="PRK00982.1-5"/>
    <property type="match status" value="1"/>
</dbReference>
<accession>A0A364K796</accession>
<dbReference type="InterPro" id="IPR036736">
    <property type="entry name" value="ACP-like_sf"/>
</dbReference>
<reference evidence="11 12" key="2">
    <citation type="submission" date="2018-06" db="EMBL/GenBank/DDBJ databases">
        <authorList>
            <person name="Zhirakovskaya E."/>
        </authorList>
    </citation>
    <scope>NUCLEOTIDE SEQUENCE [LARGE SCALE GENOMIC DNA]</scope>
    <source>
        <strain evidence="11 12">FBKL4.011</strain>
    </source>
</reference>
<evidence type="ECO:0000256" key="4">
    <source>
        <dbReference type="ARBA" id="ARBA00022832"/>
    </source>
</evidence>
<dbReference type="GO" id="GO:0000035">
    <property type="term" value="F:acyl binding"/>
    <property type="evidence" value="ECO:0007669"/>
    <property type="project" value="TreeGrafter"/>
</dbReference>
<dbReference type="InterPro" id="IPR003231">
    <property type="entry name" value="ACP"/>
</dbReference>
<comment type="subcellular location">
    <subcellularLocation>
        <location evidence="7">Cytoplasm</location>
    </subcellularLocation>
</comment>
<dbReference type="GO" id="GO:0016020">
    <property type="term" value="C:membrane"/>
    <property type="evidence" value="ECO:0007669"/>
    <property type="project" value="GOC"/>
</dbReference>
<evidence type="ECO:0000256" key="3">
    <source>
        <dbReference type="ARBA" id="ARBA00022553"/>
    </source>
</evidence>
<evidence type="ECO:0000313" key="12">
    <source>
        <dbReference type="Proteomes" id="UP000251213"/>
    </source>
</evidence>
<comment type="PTM">
    <text evidence="7">4'-phosphopantetheine is transferred from CoA to a specific serine of apo-ACP by AcpS. This modification is essential for activity because fatty acids are bound in thioester linkage to the sulfhydryl of the prosthetic group.</text>
</comment>
<evidence type="ECO:0000256" key="6">
    <source>
        <dbReference type="ARBA" id="ARBA00023160"/>
    </source>
</evidence>
<name>A0A364K796_9BACL</name>
<evidence type="ECO:0000259" key="10">
    <source>
        <dbReference type="PROSITE" id="PS50075"/>
    </source>
</evidence>
<dbReference type="SUPFAM" id="SSF47336">
    <property type="entry name" value="ACP-like"/>
    <property type="match status" value="1"/>
</dbReference>
<keyword evidence="3 7" id="KW-0597">Phosphoprotein</keyword>
<reference evidence="11 12" key="1">
    <citation type="submission" date="2018-06" db="EMBL/GenBank/DDBJ databases">
        <title>Thermoflavimicrobium daqus sp. nov., a thermophilic microbe isolated from Moutai-flavour Daqu.</title>
        <authorList>
            <person name="Wang X."/>
            <person name="Zhou H."/>
        </authorList>
    </citation>
    <scope>NUCLEOTIDE SEQUENCE [LARGE SCALE GENOMIC DNA]</scope>
    <source>
        <strain evidence="11 12">FBKL4.011</strain>
    </source>
</reference>
<dbReference type="EMBL" id="QJKK01000002">
    <property type="protein sequence ID" value="RAL26148.1"/>
    <property type="molecule type" value="Genomic_DNA"/>
</dbReference>
<evidence type="ECO:0000313" key="11">
    <source>
        <dbReference type="EMBL" id="RAL26148.1"/>
    </source>
</evidence>
<dbReference type="Gene3D" id="1.10.1200.10">
    <property type="entry name" value="ACP-like"/>
    <property type="match status" value="1"/>
</dbReference>
<keyword evidence="4 7" id="KW-0276">Fatty acid metabolism</keyword>
<comment type="pathway">
    <text evidence="7 9">Lipid metabolism; fatty acid biosynthesis.</text>
</comment>
<dbReference type="PANTHER" id="PTHR20863">
    <property type="entry name" value="ACYL CARRIER PROTEIN"/>
    <property type="match status" value="1"/>
</dbReference>
<keyword evidence="5 7" id="KW-0443">Lipid metabolism</keyword>
<evidence type="ECO:0000256" key="9">
    <source>
        <dbReference type="RuleBase" id="RU003545"/>
    </source>
</evidence>
<dbReference type="NCBIfam" id="NF002150">
    <property type="entry name" value="PRK00982.1-4"/>
    <property type="match status" value="1"/>
</dbReference>
<dbReference type="NCBIfam" id="TIGR00517">
    <property type="entry name" value="acyl_carrier"/>
    <property type="match status" value="1"/>
</dbReference>
<comment type="function">
    <text evidence="7 9">Carrier of the growing fatty acid chain in fatty acid biosynthesis.</text>
</comment>
<gene>
    <name evidence="7" type="primary">acpP</name>
    <name evidence="11" type="ORF">DL897_03880</name>
</gene>
<evidence type="ECO:0000256" key="8">
    <source>
        <dbReference type="NCBIfam" id="TIGR00517"/>
    </source>
</evidence>